<evidence type="ECO:0000313" key="2">
    <source>
        <dbReference type="EMBL" id="HIS31796.1"/>
    </source>
</evidence>
<keyword evidence="1" id="KW-0732">Signal</keyword>
<gene>
    <name evidence="2" type="ORF">IAB44_09675</name>
</gene>
<sequence>MKMKKAMAMVLAGAMVMSMGAGFAASAEEVTEVTFWTLNTRQNAVDPIVEAFNSENTDVHVTASYYDTDGLKDACKVAASSDTLPSMWFNWGGSLGQFYVDNGKTYDLGTYAEENGWSDKFTDASLSLCTLSDQLCGYPTSYNALGVYYSKAIFEECGIEVPTTFEEFEAACATLKENGYTPMAAAGLNGWHVMRWVELLVEHYAGAELHDDMNSFTESWNNDAVVQALTKYKEWVDAGYFPEGFLTADPNDTIMSFGSGQCAMDIQGQWYDGQLIQNGLDVNNYGVFPFPSGGDNRMSAFAEMTQFNVNLTEEELDACVRFMDYYYSDENVAQYGEYYNLPLPKEGATAPEEQVNVDAMIETSNTNGTFTIT</sequence>
<reference evidence="2" key="1">
    <citation type="submission" date="2020-10" db="EMBL/GenBank/DDBJ databases">
        <authorList>
            <person name="Gilroy R."/>
        </authorList>
    </citation>
    <scope>NUCLEOTIDE SEQUENCE</scope>
    <source>
        <strain evidence="2">CHK190-19873</strain>
    </source>
</reference>
<dbReference type="Gene3D" id="3.40.190.10">
    <property type="entry name" value="Periplasmic binding protein-like II"/>
    <property type="match status" value="2"/>
</dbReference>
<accession>A0A9D1EU31</accession>
<dbReference type="PANTHER" id="PTHR43649">
    <property type="entry name" value="ARABINOSE-BINDING PROTEIN-RELATED"/>
    <property type="match status" value="1"/>
</dbReference>
<name>A0A9D1EU31_9FIRM</name>
<dbReference type="InterPro" id="IPR006059">
    <property type="entry name" value="SBP"/>
</dbReference>
<dbReference type="InterPro" id="IPR050490">
    <property type="entry name" value="Bact_solute-bd_prot1"/>
</dbReference>
<feature type="non-terminal residue" evidence="2">
    <location>
        <position position="373"/>
    </location>
</feature>
<dbReference type="SUPFAM" id="SSF53850">
    <property type="entry name" value="Periplasmic binding protein-like II"/>
    <property type="match status" value="1"/>
</dbReference>
<organism evidence="2 3">
    <name type="scientific">Candidatus Limivivens intestinipullorum</name>
    <dbReference type="NCBI Taxonomy" id="2840858"/>
    <lineage>
        <taxon>Bacteria</taxon>
        <taxon>Bacillati</taxon>
        <taxon>Bacillota</taxon>
        <taxon>Clostridia</taxon>
        <taxon>Lachnospirales</taxon>
        <taxon>Lachnospiraceae</taxon>
        <taxon>Lachnospiraceae incertae sedis</taxon>
        <taxon>Candidatus Limivivens</taxon>
    </lineage>
</organism>
<protein>
    <submittedName>
        <fullName evidence="2">Extracellular solute-binding protein</fullName>
    </submittedName>
</protein>
<feature type="signal peptide" evidence="1">
    <location>
        <begin position="1"/>
        <end position="27"/>
    </location>
</feature>
<dbReference type="AlphaFoldDB" id="A0A9D1EU31"/>
<evidence type="ECO:0000313" key="3">
    <source>
        <dbReference type="Proteomes" id="UP000823935"/>
    </source>
</evidence>
<proteinExistence type="predicted"/>
<reference evidence="2" key="2">
    <citation type="journal article" date="2021" name="PeerJ">
        <title>Extensive microbial diversity within the chicken gut microbiome revealed by metagenomics and culture.</title>
        <authorList>
            <person name="Gilroy R."/>
            <person name="Ravi A."/>
            <person name="Getino M."/>
            <person name="Pursley I."/>
            <person name="Horton D.L."/>
            <person name="Alikhan N.F."/>
            <person name="Baker D."/>
            <person name="Gharbi K."/>
            <person name="Hall N."/>
            <person name="Watson M."/>
            <person name="Adriaenssens E.M."/>
            <person name="Foster-Nyarko E."/>
            <person name="Jarju S."/>
            <person name="Secka A."/>
            <person name="Antonio M."/>
            <person name="Oren A."/>
            <person name="Chaudhuri R.R."/>
            <person name="La Ragione R."/>
            <person name="Hildebrand F."/>
            <person name="Pallen M.J."/>
        </authorList>
    </citation>
    <scope>NUCLEOTIDE SEQUENCE</scope>
    <source>
        <strain evidence="2">CHK190-19873</strain>
    </source>
</reference>
<evidence type="ECO:0000256" key="1">
    <source>
        <dbReference type="SAM" id="SignalP"/>
    </source>
</evidence>
<dbReference type="EMBL" id="DVIQ01000056">
    <property type="protein sequence ID" value="HIS31796.1"/>
    <property type="molecule type" value="Genomic_DNA"/>
</dbReference>
<feature type="chain" id="PRO_5038777816" evidence="1">
    <location>
        <begin position="28"/>
        <end position="373"/>
    </location>
</feature>
<dbReference type="Pfam" id="PF01547">
    <property type="entry name" value="SBP_bac_1"/>
    <property type="match status" value="1"/>
</dbReference>
<dbReference type="PANTHER" id="PTHR43649:SF14">
    <property type="entry name" value="BLR3389 PROTEIN"/>
    <property type="match status" value="1"/>
</dbReference>
<dbReference type="Proteomes" id="UP000823935">
    <property type="component" value="Unassembled WGS sequence"/>
</dbReference>
<comment type="caution">
    <text evidence="2">The sequence shown here is derived from an EMBL/GenBank/DDBJ whole genome shotgun (WGS) entry which is preliminary data.</text>
</comment>